<proteinExistence type="predicted"/>
<dbReference type="NCBIfam" id="NF041013">
    <property type="entry name" value="T4P_ComGE"/>
    <property type="match status" value="1"/>
</dbReference>
<evidence type="ECO:0000256" key="1">
    <source>
        <dbReference type="SAM" id="Phobius"/>
    </source>
</evidence>
<reference evidence="2 3" key="1">
    <citation type="submission" date="2011-01" db="EMBL/GenBank/DDBJ databases">
        <authorList>
            <person name="Durkin A.S."/>
            <person name="Madupu R."/>
            <person name="Torralba M."/>
            <person name="Gillis M."/>
            <person name="Methe B."/>
            <person name="Sutton G."/>
            <person name="Nelson K.E."/>
        </authorList>
    </citation>
    <scope>NUCLEOTIDE SEQUENCE [LARGE SCALE GENOMIC DNA]</scope>
    <source>
        <strain evidence="2 3">ACS-065-V-Col13</strain>
    </source>
</reference>
<dbReference type="RefSeq" id="WP_004835095.1">
    <property type="nucleotide sequence ID" value="NZ_AEXM01000027.1"/>
</dbReference>
<dbReference type="Pfam" id="PF07963">
    <property type="entry name" value="N_methyl"/>
    <property type="match status" value="1"/>
</dbReference>
<protein>
    <submittedName>
        <fullName evidence="2">Prepilin-type cleavage/methylation N-terminal domain protein</fullName>
    </submittedName>
</protein>
<dbReference type="InterPro" id="IPR012902">
    <property type="entry name" value="N_methyl_site"/>
</dbReference>
<feature type="transmembrane region" description="Helical" evidence="1">
    <location>
        <begin position="12"/>
        <end position="35"/>
    </location>
</feature>
<sequence length="109" mass="12346">MCLKKRSNNKKLLGFTLIECLIALALLAIITVSLMPSLSNIYRLDVKNKEDTRLIYAMEEALERSKDMDVGEDIIRVNNFDIEVSVSDYEGDLKKIVVTCDGYSLDLVK</sequence>
<dbReference type="InterPro" id="IPR045584">
    <property type="entry name" value="Pilin-like"/>
</dbReference>
<keyword evidence="1" id="KW-0472">Membrane</keyword>
<keyword evidence="3" id="KW-1185">Reference proteome</keyword>
<keyword evidence="1" id="KW-0812">Transmembrane</keyword>
<keyword evidence="1" id="KW-1133">Transmembrane helix</keyword>
<dbReference type="PATRIC" id="fig|879305.3.peg.1187"/>
<dbReference type="STRING" id="879305.HMPREF9290_0195"/>
<name>F0GWK4_9FIRM</name>
<organism evidence="2 3">
    <name type="scientific">Anaerococcus prevotii ACS-065-V-Col13</name>
    <dbReference type="NCBI Taxonomy" id="879305"/>
    <lineage>
        <taxon>Bacteria</taxon>
        <taxon>Bacillati</taxon>
        <taxon>Bacillota</taxon>
        <taxon>Tissierellia</taxon>
        <taxon>Tissierellales</taxon>
        <taxon>Peptoniphilaceae</taxon>
        <taxon>Anaerococcus</taxon>
    </lineage>
</organism>
<gene>
    <name evidence="2" type="ORF">HMPREF9290_0195</name>
</gene>
<dbReference type="AlphaFoldDB" id="F0GWK4"/>
<comment type="caution">
    <text evidence="2">The sequence shown here is derived from an EMBL/GenBank/DDBJ whole genome shotgun (WGS) entry which is preliminary data.</text>
</comment>
<dbReference type="EMBL" id="AEXM01000027">
    <property type="protein sequence ID" value="EGC81798.1"/>
    <property type="molecule type" value="Genomic_DNA"/>
</dbReference>
<dbReference type="SUPFAM" id="SSF54523">
    <property type="entry name" value="Pili subunits"/>
    <property type="match status" value="1"/>
</dbReference>
<dbReference type="eggNOG" id="ENOG5030GHA">
    <property type="taxonomic scope" value="Bacteria"/>
</dbReference>
<evidence type="ECO:0000313" key="3">
    <source>
        <dbReference type="Proteomes" id="UP000005286"/>
    </source>
</evidence>
<dbReference type="Proteomes" id="UP000005286">
    <property type="component" value="Unassembled WGS sequence"/>
</dbReference>
<dbReference type="InterPro" id="IPR053468">
    <property type="entry name" value="ComGE-like"/>
</dbReference>
<accession>F0GWK4</accession>
<dbReference type="NCBIfam" id="TIGR02532">
    <property type="entry name" value="IV_pilin_GFxxxE"/>
    <property type="match status" value="1"/>
</dbReference>
<evidence type="ECO:0000313" key="2">
    <source>
        <dbReference type="EMBL" id="EGC81798.1"/>
    </source>
</evidence>